<organism evidence="3 4">
    <name type="scientific">Loigolactobacillus bifermentans DSM 20003</name>
    <dbReference type="NCBI Taxonomy" id="1423726"/>
    <lineage>
        <taxon>Bacteria</taxon>
        <taxon>Bacillati</taxon>
        <taxon>Bacillota</taxon>
        <taxon>Bacilli</taxon>
        <taxon>Lactobacillales</taxon>
        <taxon>Lactobacillaceae</taxon>
        <taxon>Loigolactobacillus</taxon>
    </lineage>
</organism>
<comment type="caution">
    <text evidence="3">The sequence shown here is derived from an EMBL/GenBank/DDBJ whole genome shotgun (WGS) entry which is preliminary data.</text>
</comment>
<dbReference type="NCBIfam" id="NF005118">
    <property type="entry name" value="PRK06550.1"/>
    <property type="match status" value="1"/>
</dbReference>
<dbReference type="RefSeq" id="WP_057905115.1">
    <property type="nucleotide sequence ID" value="NZ_AZDA01000093.1"/>
</dbReference>
<dbReference type="EMBL" id="AZDA01000093">
    <property type="protein sequence ID" value="KRK34124.1"/>
    <property type="molecule type" value="Genomic_DNA"/>
</dbReference>
<dbReference type="PANTHER" id="PTHR43477:SF1">
    <property type="entry name" value="DIHYDROANTICAPSIN 7-DEHYDROGENASE"/>
    <property type="match status" value="1"/>
</dbReference>
<dbReference type="PATRIC" id="fig|1423726.3.peg.708"/>
<dbReference type="AlphaFoldDB" id="A0A0R1GJ46"/>
<dbReference type="FunFam" id="3.40.50.720:FF:000084">
    <property type="entry name" value="Short-chain dehydrogenase reductase"/>
    <property type="match status" value="1"/>
</dbReference>
<gene>
    <name evidence="3" type="ORF">FC07_GL000686</name>
</gene>
<dbReference type="SUPFAM" id="SSF51735">
    <property type="entry name" value="NAD(P)-binding Rossmann-fold domains"/>
    <property type="match status" value="1"/>
</dbReference>
<dbReference type="Gene3D" id="3.40.50.720">
    <property type="entry name" value="NAD(P)-binding Rossmann-like Domain"/>
    <property type="match status" value="1"/>
</dbReference>
<proteinExistence type="inferred from homology"/>
<sequence length="251" mass="26584">MIIPELHHQKAIITGVNSGIGLAQTKALLEQGVTVAGIDLNVDHIQRLVETHPQQLTVFQCDLRNEAALITTVQQALTALEGCDFLLNTAGVLDGYAPTLKTSSQQWDTVMAINLKAQFLMTNAVLPTMLAQGHGVCLNMASIAGLVAGGGGAVYTAAKHAIIGYTKQLDYDYAAQGIRANCIAPGAIETPMNAADFAGTAEMAHWVAEQTPAKRWAQPEEVAALSLFLISPAADYIHGSVIPIDGGWIEK</sequence>
<dbReference type="STRING" id="1423726.FC07_GL000686"/>
<name>A0A0R1GJ46_9LACO</name>
<reference evidence="3 4" key="1">
    <citation type="journal article" date="2015" name="Genome Announc.">
        <title>Expanding the biotechnology potential of lactobacilli through comparative genomics of 213 strains and associated genera.</title>
        <authorList>
            <person name="Sun Z."/>
            <person name="Harris H.M."/>
            <person name="McCann A."/>
            <person name="Guo C."/>
            <person name="Argimon S."/>
            <person name="Zhang W."/>
            <person name="Yang X."/>
            <person name="Jeffery I.B."/>
            <person name="Cooney J.C."/>
            <person name="Kagawa T.F."/>
            <person name="Liu W."/>
            <person name="Song Y."/>
            <person name="Salvetti E."/>
            <person name="Wrobel A."/>
            <person name="Rasinkangas P."/>
            <person name="Parkhill J."/>
            <person name="Rea M.C."/>
            <person name="O'Sullivan O."/>
            <person name="Ritari J."/>
            <person name="Douillard F.P."/>
            <person name="Paul Ross R."/>
            <person name="Yang R."/>
            <person name="Briner A.E."/>
            <person name="Felis G.E."/>
            <person name="de Vos W.M."/>
            <person name="Barrangou R."/>
            <person name="Klaenhammer T.R."/>
            <person name="Caufield P.W."/>
            <person name="Cui Y."/>
            <person name="Zhang H."/>
            <person name="O'Toole P.W."/>
        </authorList>
    </citation>
    <scope>NUCLEOTIDE SEQUENCE [LARGE SCALE GENOMIC DNA]</scope>
    <source>
        <strain evidence="3 4">DSM 20003</strain>
    </source>
</reference>
<dbReference type="CDD" id="cd05233">
    <property type="entry name" value="SDR_c"/>
    <property type="match status" value="1"/>
</dbReference>
<dbReference type="OrthoDB" id="9803333at2"/>
<protein>
    <submittedName>
        <fullName evidence="3">3-ketoacyl-(Acyl-carrier-protein) reductase</fullName>
    </submittedName>
</protein>
<evidence type="ECO:0000256" key="2">
    <source>
        <dbReference type="ARBA" id="ARBA00023002"/>
    </source>
</evidence>
<dbReference type="InterPro" id="IPR002347">
    <property type="entry name" value="SDR_fam"/>
</dbReference>
<evidence type="ECO:0000313" key="3">
    <source>
        <dbReference type="EMBL" id="KRK34124.1"/>
    </source>
</evidence>
<comment type="similarity">
    <text evidence="1">Belongs to the short-chain dehydrogenases/reductases (SDR) family.</text>
</comment>
<dbReference type="InterPro" id="IPR051122">
    <property type="entry name" value="SDR_DHRS6-like"/>
</dbReference>
<dbReference type="Proteomes" id="UP000051461">
    <property type="component" value="Unassembled WGS sequence"/>
</dbReference>
<dbReference type="PRINTS" id="PR00080">
    <property type="entry name" value="SDRFAMILY"/>
</dbReference>
<keyword evidence="2" id="KW-0560">Oxidoreductase</keyword>
<dbReference type="GO" id="GO:0008206">
    <property type="term" value="P:bile acid metabolic process"/>
    <property type="evidence" value="ECO:0007669"/>
    <property type="project" value="UniProtKB-ARBA"/>
</dbReference>
<evidence type="ECO:0000256" key="1">
    <source>
        <dbReference type="ARBA" id="ARBA00006484"/>
    </source>
</evidence>
<dbReference type="GO" id="GO:0016491">
    <property type="term" value="F:oxidoreductase activity"/>
    <property type="evidence" value="ECO:0007669"/>
    <property type="project" value="UniProtKB-KW"/>
</dbReference>
<keyword evidence="4" id="KW-1185">Reference proteome</keyword>
<evidence type="ECO:0000313" key="4">
    <source>
        <dbReference type="Proteomes" id="UP000051461"/>
    </source>
</evidence>
<dbReference type="Pfam" id="PF13561">
    <property type="entry name" value="adh_short_C2"/>
    <property type="match status" value="1"/>
</dbReference>
<dbReference type="PANTHER" id="PTHR43477">
    <property type="entry name" value="DIHYDROANTICAPSIN 7-DEHYDROGENASE"/>
    <property type="match status" value="1"/>
</dbReference>
<dbReference type="InterPro" id="IPR036291">
    <property type="entry name" value="NAD(P)-bd_dom_sf"/>
</dbReference>
<dbReference type="PRINTS" id="PR00081">
    <property type="entry name" value="GDHRDH"/>
</dbReference>
<accession>A0A0R1GJ46</accession>